<evidence type="ECO:0000259" key="12">
    <source>
        <dbReference type="Pfam" id="PF02749"/>
    </source>
</evidence>
<feature type="domain" description="Quinolinate phosphoribosyl transferase C-terminal" evidence="11">
    <location>
        <begin position="130"/>
        <end position="300"/>
    </location>
</feature>
<gene>
    <name evidence="13" type="primary">nadC</name>
    <name evidence="13" type="ORF">QRT05_03800</name>
</gene>
<dbReference type="InterPro" id="IPR022412">
    <property type="entry name" value="Quinolinate_PRibosylTrfase_N"/>
</dbReference>
<dbReference type="Proteomes" id="UP001321453">
    <property type="component" value="Unassembled WGS sequence"/>
</dbReference>
<dbReference type="InterPro" id="IPR004393">
    <property type="entry name" value="NadC"/>
</dbReference>
<evidence type="ECO:0000256" key="1">
    <source>
        <dbReference type="ARBA" id="ARBA00003237"/>
    </source>
</evidence>
<evidence type="ECO:0000259" key="11">
    <source>
        <dbReference type="Pfam" id="PF01729"/>
    </source>
</evidence>
<comment type="catalytic activity">
    <reaction evidence="9">
        <text>nicotinate beta-D-ribonucleotide + CO2 + diphosphate = quinolinate + 5-phospho-alpha-D-ribose 1-diphosphate + 2 H(+)</text>
        <dbReference type="Rhea" id="RHEA:12733"/>
        <dbReference type="ChEBI" id="CHEBI:15378"/>
        <dbReference type="ChEBI" id="CHEBI:16526"/>
        <dbReference type="ChEBI" id="CHEBI:29959"/>
        <dbReference type="ChEBI" id="CHEBI:33019"/>
        <dbReference type="ChEBI" id="CHEBI:57502"/>
        <dbReference type="ChEBI" id="CHEBI:58017"/>
        <dbReference type="EC" id="2.4.2.19"/>
    </reaction>
</comment>
<evidence type="ECO:0000256" key="2">
    <source>
        <dbReference type="ARBA" id="ARBA00004893"/>
    </source>
</evidence>
<dbReference type="Gene3D" id="3.20.20.70">
    <property type="entry name" value="Aldolase class I"/>
    <property type="match status" value="1"/>
</dbReference>
<evidence type="ECO:0000256" key="9">
    <source>
        <dbReference type="ARBA" id="ARBA00047445"/>
    </source>
</evidence>
<dbReference type="GO" id="GO:0004514">
    <property type="term" value="F:nicotinate-nucleotide diphosphorylase (carboxylating) activity"/>
    <property type="evidence" value="ECO:0007669"/>
    <property type="project" value="UniProtKB-EC"/>
</dbReference>
<dbReference type="PANTHER" id="PTHR32179:SF3">
    <property type="entry name" value="NICOTINATE-NUCLEOTIDE PYROPHOSPHORYLASE [CARBOXYLATING]"/>
    <property type="match status" value="1"/>
</dbReference>
<dbReference type="Pfam" id="PF02749">
    <property type="entry name" value="QRPTase_N"/>
    <property type="match status" value="1"/>
</dbReference>
<dbReference type="RefSeq" id="WP_289445411.1">
    <property type="nucleotide sequence ID" value="NZ_JAUCGR010000001.1"/>
</dbReference>
<dbReference type="PANTHER" id="PTHR32179">
    <property type="entry name" value="NICOTINATE-NUCLEOTIDE PYROPHOSPHORYLASE [CARBOXYLATING]"/>
    <property type="match status" value="1"/>
</dbReference>
<dbReference type="InterPro" id="IPR002638">
    <property type="entry name" value="Quinolinate_PRibosylTrfase_C"/>
</dbReference>
<keyword evidence="5" id="KW-0662">Pyridine nucleotide biosynthesis</keyword>
<comment type="pathway">
    <text evidence="2">Cofactor biosynthesis; NAD(+) biosynthesis; nicotinate D-ribonucleotide from quinolinate: step 1/1.</text>
</comment>
<dbReference type="SUPFAM" id="SSF54675">
    <property type="entry name" value="Nicotinate/Quinolinate PRTase N-terminal domain-like"/>
    <property type="match status" value="1"/>
</dbReference>
<dbReference type="CDD" id="cd01572">
    <property type="entry name" value="QPRTase"/>
    <property type="match status" value="1"/>
</dbReference>
<dbReference type="PIRSF" id="PIRSF006250">
    <property type="entry name" value="NadC_ModD"/>
    <property type="match status" value="1"/>
</dbReference>
<feature type="domain" description="Quinolinate phosphoribosyl transferase N-terminal" evidence="12">
    <location>
        <begin position="38"/>
        <end position="128"/>
    </location>
</feature>
<dbReference type="InterPro" id="IPR013785">
    <property type="entry name" value="Aldolase_TIM"/>
</dbReference>
<comment type="similarity">
    <text evidence="3 10">Belongs to the NadC/ModD family.</text>
</comment>
<evidence type="ECO:0000256" key="5">
    <source>
        <dbReference type="ARBA" id="ARBA00022642"/>
    </source>
</evidence>
<evidence type="ECO:0000256" key="8">
    <source>
        <dbReference type="ARBA" id="ARBA00033102"/>
    </source>
</evidence>
<dbReference type="EC" id="2.4.2.19" evidence="4"/>
<proteinExistence type="inferred from homology"/>
<name>A0ABT7S4A4_9CELL</name>
<evidence type="ECO:0000313" key="14">
    <source>
        <dbReference type="Proteomes" id="UP001321453"/>
    </source>
</evidence>
<evidence type="ECO:0000256" key="6">
    <source>
        <dbReference type="ARBA" id="ARBA00022676"/>
    </source>
</evidence>
<protein>
    <recommendedName>
        <fullName evidence="4">nicotinate-nucleotide diphosphorylase (carboxylating)</fullName>
        <ecNumber evidence="4">2.4.2.19</ecNumber>
    </recommendedName>
    <alternativeName>
        <fullName evidence="8">Quinolinate phosphoribosyltransferase [decarboxylating]</fullName>
    </alternativeName>
</protein>
<comment type="caution">
    <text evidence="13">The sequence shown here is derived from an EMBL/GenBank/DDBJ whole genome shotgun (WGS) entry which is preliminary data.</text>
</comment>
<accession>A0ABT7S4A4</accession>
<evidence type="ECO:0000256" key="10">
    <source>
        <dbReference type="PIRNR" id="PIRNR006250"/>
    </source>
</evidence>
<dbReference type="Pfam" id="PF01729">
    <property type="entry name" value="QRPTase_C"/>
    <property type="match status" value="1"/>
</dbReference>
<keyword evidence="6 10" id="KW-0328">Glycosyltransferase</keyword>
<comment type="function">
    <text evidence="1">Involved in the catabolism of quinolinic acid (QA).</text>
</comment>
<dbReference type="InterPro" id="IPR027277">
    <property type="entry name" value="NadC/ModD"/>
</dbReference>
<sequence length="304" mass="31216">MSDVVGGLPGDPGPDPAAIDRVVAAALDEDLGPGAGRDVTTQATIVPDERGAADLVARADGVVAGLVVVPVVLDAVARRLALPRATVEVVVPDGTRVRRGDVLARLTGPVQVLLVAERTLLNLASRASGVATHTRRWADALAGTGALVLDTRKTTPGLRALEKYAVRCGGGTNKRMGLYDVAMVKDNHVAAAGSVTAAVEAVRARFPGVAIQVEADTEDQAREAIAAGARFLLLDNMATPLLARVVAAVREGEAASGRVELEATGNLTLDRARDVALTGVDYLSVGGLTHSSPILDLALDLTTA</sequence>
<evidence type="ECO:0000256" key="7">
    <source>
        <dbReference type="ARBA" id="ARBA00022679"/>
    </source>
</evidence>
<organism evidence="13 14">
    <name type="scientific">Cellulomonas edaphi</name>
    <dbReference type="NCBI Taxonomy" id="3053468"/>
    <lineage>
        <taxon>Bacteria</taxon>
        <taxon>Bacillati</taxon>
        <taxon>Actinomycetota</taxon>
        <taxon>Actinomycetes</taxon>
        <taxon>Micrococcales</taxon>
        <taxon>Cellulomonadaceae</taxon>
        <taxon>Cellulomonas</taxon>
    </lineage>
</organism>
<keyword evidence="14" id="KW-1185">Reference proteome</keyword>
<evidence type="ECO:0000313" key="13">
    <source>
        <dbReference type="EMBL" id="MDM7830445.1"/>
    </source>
</evidence>
<keyword evidence="7 10" id="KW-0808">Transferase</keyword>
<reference evidence="13 14" key="1">
    <citation type="submission" date="2023-06" db="EMBL/GenBank/DDBJ databases">
        <title>Cellulomonas sp. MW9 Whole genome sequence.</title>
        <authorList>
            <person name="Park S."/>
        </authorList>
    </citation>
    <scope>NUCLEOTIDE SEQUENCE [LARGE SCALE GENOMIC DNA]</scope>
    <source>
        <strain evidence="13 14">MW9</strain>
    </source>
</reference>
<dbReference type="InterPro" id="IPR037128">
    <property type="entry name" value="Quinolinate_PRibosylTase_N_sf"/>
</dbReference>
<dbReference type="NCBIfam" id="TIGR00078">
    <property type="entry name" value="nadC"/>
    <property type="match status" value="1"/>
</dbReference>
<dbReference type="EMBL" id="JAUCGR010000001">
    <property type="protein sequence ID" value="MDM7830445.1"/>
    <property type="molecule type" value="Genomic_DNA"/>
</dbReference>
<dbReference type="SUPFAM" id="SSF51690">
    <property type="entry name" value="Nicotinate/Quinolinate PRTase C-terminal domain-like"/>
    <property type="match status" value="1"/>
</dbReference>
<dbReference type="Gene3D" id="3.90.1170.20">
    <property type="entry name" value="Quinolinate phosphoribosyl transferase, N-terminal domain"/>
    <property type="match status" value="1"/>
</dbReference>
<evidence type="ECO:0000256" key="4">
    <source>
        <dbReference type="ARBA" id="ARBA00011944"/>
    </source>
</evidence>
<evidence type="ECO:0000256" key="3">
    <source>
        <dbReference type="ARBA" id="ARBA00009400"/>
    </source>
</evidence>
<dbReference type="InterPro" id="IPR036068">
    <property type="entry name" value="Nicotinate_pribotase-like_C"/>
</dbReference>